<dbReference type="InterPro" id="IPR017850">
    <property type="entry name" value="Alkaline_phosphatase_core_sf"/>
</dbReference>
<evidence type="ECO:0000256" key="1">
    <source>
        <dbReference type="ARBA" id="ARBA00001913"/>
    </source>
</evidence>
<gene>
    <name evidence="8" type="ORF">METZ01_LOCUS65879</name>
</gene>
<protein>
    <recommendedName>
        <fullName evidence="7">Sulfatase N-terminal domain-containing protein</fullName>
    </recommendedName>
</protein>
<dbReference type="GO" id="GO:0046872">
    <property type="term" value="F:metal ion binding"/>
    <property type="evidence" value="ECO:0007669"/>
    <property type="project" value="UniProtKB-KW"/>
</dbReference>
<evidence type="ECO:0000256" key="5">
    <source>
        <dbReference type="ARBA" id="ARBA00022801"/>
    </source>
</evidence>
<feature type="domain" description="Sulfatase N-terminal" evidence="7">
    <location>
        <begin position="1"/>
        <end position="306"/>
    </location>
</feature>
<comment type="similarity">
    <text evidence="2">Belongs to the sulfatase family.</text>
</comment>
<proteinExistence type="inferred from homology"/>
<reference evidence="8" key="1">
    <citation type="submission" date="2018-05" db="EMBL/GenBank/DDBJ databases">
        <authorList>
            <person name="Lanie J.A."/>
            <person name="Ng W.-L."/>
            <person name="Kazmierczak K.M."/>
            <person name="Andrzejewski T.M."/>
            <person name="Davidsen T.M."/>
            <person name="Wayne K.J."/>
            <person name="Tettelin H."/>
            <person name="Glass J.I."/>
            <person name="Rusch D."/>
            <person name="Podicherti R."/>
            <person name="Tsui H.-C.T."/>
            <person name="Winkler M.E."/>
        </authorList>
    </citation>
    <scope>NUCLEOTIDE SEQUENCE</scope>
</reference>
<evidence type="ECO:0000256" key="4">
    <source>
        <dbReference type="ARBA" id="ARBA00022729"/>
    </source>
</evidence>
<evidence type="ECO:0000256" key="6">
    <source>
        <dbReference type="ARBA" id="ARBA00022837"/>
    </source>
</evidence>
<sequence length="463" mass="52900">MADDLGWSDLSFMGSNYYETPNIDKLSKSGMTFYNGYASSANCAPSRASMMTGKYHPDHGIYTVSPSARGIDKTRKIIPTKNIENLDLDFFLIPEMLKSEGYINAHVGKWHLGSKGFYPEQNGFDINIGGWEKGSPKGGYFSPYKNPKLEDGPKGEYLTDRLTNEAIKFIDQNKKKSFFLHLSFHSVHTPIQAKKEYQEKYSKKNGDENHNRSDYAGMIHSLDENIGRVLNQIQKLGLSENTLIIFTSDNGGIRAISNQYPLRAGKGSYYEGGIRVPLIFSWQGKISAGTKSYERVSNIDFYPTIKNIIGHNNENLELDGVDLNPIFEGKKLDKRALFFHFPIYLEAYNVQKDGGRDPLFRTRPGSVIIKDNWKLHHYFEDNELELYNIDKDVSESKDLSKENKEKAKELFEDLKKWREDKNAPIPSEKNPKYNQKFVDSLIFLIKDKKLSGRVKGLIRGLDH</sequence>
<keyword evidence="6" id="KW-0106">Calcium</keyword>
<dbReference type="Gene3D" id="3.40.720.10">
    <property type="entry name" value="Alkaline Phosphatase, subunit A"/>
    <property type="match status" value="1"/>
</dbReference>
<dbReference type="CDD" id="cd16144">
    <property type="entry name" value="ARS_like"/>
    <property type="match status" value="1"/>
</dbReference>
<dbReference type="Pfam" id="PF00884">
    <property type="entry name" value="Sulfatase"/>
    <property type="match status" value="1"/>
</dbReference>
<dbReference type="InterPro" id="IPR000917">
    <property type="entry name" value="Sulfatase_N"/>
</dbReference>
<evidence type="ECO:0000256" key="2">
    <source>
        <dbReference type="ARBA" id="ARBA00008779"/>
    </source>
</evidence>
<keyword evidence="4" id="KW-0732">Signal</keyword>
<dbReference type="SUPFAM" id="SSF53649">
    <property type="entry name" value="Alkaline phosphatase-like"/>
    <property type="match status" value="1"/>
</dbReference>
<keyword evidence="3" id="KW-0479">Metal-binding</keyword>
<comment type="cofactor">
    <cofactor evidence="1">
        <name>Ca(2+)</name>
        <dbReference type="ChEBI" id="CHEBI:29108"/>
    </cofactor>
</comment>
<organism evidence="8">
    <name type="scientific">marine metagenome</name>
    <dbReference type="NCBI Taxonomy" id="408172"/>
    <lineage>
        <taxon>unclassified sequences</taxon>
        <taxon>metagenomes</taxon>
        <taxon>ecological metagenomes</taxon>
    </lineage>
</organism>
<dbReference type="PANTHER" id="PTHR42693">
    <property type="entry name" value="ARYLSULFATASE FAMILY MEMBER"/>
    <property type="match status" value="1"/>
</dbReference>
<dbReference type="PANTHER" id="PTHR42693:SF42">
    <property type="entry name" value="ARYLSULFATASE G"/>
    <property type="match status" value="1"/>
</dbReference>
<evidence type="ECO:0000313" key="8">
    <source>
        <dbReference type="EMBL" id="SVA13025.1"/>
    </source>
</evidence>
<evidence type="ECO:0000259" key="7">
    <source>
        <dbReference type="Pfam" id="PF00884"/>
    </source>
</evidence>
<dbReference type="InterPro" id="IPR050738">
    <property type="entry name" value="Sulfatase"/>
</dbReference>
<keyword evidence="5" id="KW-0378">Hydrolase</keyword>
<dbReference type="Gene3D" id="3.30.1120.10">
    <property type="match status" value="1"/>
</dbReference>
<dbReference type="EMBL" id="UINC01004261">
    <property type="protein sequence ID" value="SVA13025.1"/>
    <property type="molecule type" value="Genomic_DNA"/>
</dbReference>
<dbReference type="GO" id="GO:0004065">
    <property type="term" value="F:arylsulfatase activity"/>
    <property type="evidence" value="ECO:0007669"/>
    <property type="project" value="TreeGrafter"/>
</dbReference>
<evidence type="ECO:0000256" key="3">
    <source>
        <dbReference type="ARBA" id="ARBA00022723"/>
    </source>
</evidence>
<name>A0A381TA49_9ZZZZ</name>
<accession>A0A381TA49</accession>
<dbReference type="AlphaFoldDB" id="A0A381TA49"/>